<dbReference type="EMBL" id="JAIZAY010000003">
    <property type="protein sequence ID" value="KAJ8044970.1"/>
    <property type="molecule type" value="Genomic_DNA"/>
</dbReference>
<feature type="transmembrane region" description="Helical" evidence="8">
    <location>
        <begin position="423"/>
        <end position="444"/>
    </location>
</feature>
<dbReference type="FunFam" id="1.10.472.100:FF:000001">
    <property type="entry name" value="Presenilin"/>
    <property type="match status" value="1"/>
</dbReference>
<dbReference type="GO" id="GO:0070765">
    <property type="term" value="C:gamma-secretase complex"/>
    <property type="evidence" value="ECO:0007669"/>
    <property type="project" value="TreeGrafter"/>
</dbReference>
<feature type="transmembrane region" description="Helical" evidence="8">
    <location>
        <begin position="450"/>
        <end position="470"/>
    </location>
</feature>
<evidence type="ECO:0000256" key="2">
    <source>
        <dbReference type="ARBA" id="ARBA00022692"/>
    </source>
</evidence>
<feature type="region of interest" description="Disordered" evidence="9">
    <location>
        <begin position="31"/>
        <end position="73"/>
    </location>
</feature>
<dbReference type="PANTHER" id="PTHR10202:SF13">
    <property type="entry name" value="PRESENILIN HOMOLOG"/>
    <property type="match status" value="1"/>
</dbReference>
<dbReference type="Gene3D" id="1.10.472.100">
    <property type="entry name" value="Presenilin"/>
    <property type="match status" value="1"/>
</dbReference>
<evidence type="ECO:0000256" key="5">
    <source>
        <dbReference type="ARBA" id="ARBA00022989"/>
    </source>
</evidence>
<accession>A0A9Q1HGG0</accession>
<protein>
    <recommendedName>
        <fullName evidence="8">Presenilin</fullName>
        <ecNumber evidence="8">3.4.23.-</ecNumber>
    </recommendedName>
</protein>
<evidence type="ECO:0000313" key="11">
    <source>
        <dbReference type="Proteomes" id="UP001152320"/>
    </source>
</evidence>
<feature type="compositionally biased region" description="Polar residues" evidence="9">
    <location>
        <begin position="352"/>
        <end position="362"/>
    </location>
</feature>
<name>A0A9Q1HGG0_HOLLE</name>
<evidence type="ECO:0000256" key="9">
    <source>
        <dbReference type="SAM" id="MobiDB-lite"/>
    </source>
</evidence>
<evidence type="ECO:0000313" key="10">
    <source>
        <dbReference type="EMBL" id="KAJ8044970.1"/>
    </source>
</evidence>
<feature type="transmembrane region" description="Helical" evidence="8">
    <location>
        <begin position="85"/>
        <end position="104"/>
    </location>
</feature>
<keyword evidence="3 8" id="KW-0256">Endoplasmic reticulum</keyword>
<dbReference type="InterPro" id="IPR001108">
    <property type="entry name" value="Peptidase_A22A"/>
</dbReference>
<dbReference type="PRINTS" id="PR01072">
    <property type="entry name" value="PRESENILIN"/>
</dbReference>
<comment type="subcellular location">
    <subcellularLocation>
        <location evidence="8">Endoplasmic reticulum membrane</location>
        <topology evidence="8">Multi-pass membrane protein</topology>
    </subcellularLocation>
    <subcellularLocation>
        <location evidence="8">Golgi apparatus membrane</location>
        <topology evidence="8">Multi-pass membrane protein</topology>
    </subcellularLocation>
</comment>
<dbReference type="EC" id="3.4.23.-" evidence="8"/>
<feature type="compositionally biased region" description="Polar residues" evidence="9">
    <location>
        <begin position="34"/>
        <end position="43"/>
    </location>
</feature>
<dbReference type="Pfam" id="PF01080">
    <property type="entry name" value="Presenilin"/>
    <property type="match status" value="1"/>
</dbReference>
<feature type="region of interest" description="Disordered" evidence="9">
    <location>
        <begin position="307"/>
        <end position="333"/>
    </location>
</feature>
<feature type="transmembrane region" description="Helical" evidence="8">
    <location>
        <begin position="164"/>
        <end position="186"/>
    </location>
</feature>
<keyword evidence="2 8" id="KW-0812">Transmembrane</keyword>
<evidence type="ECO:0000256" key="3">
    <source>
        <dbReference type="ARBA" id="ARBA00022824"/>
    </source>
</evidence>
<dbReference type="OrthoDB" id="20287at2759"/>
<evidence type="ECO:0000256" key="1">
    <source>
        <dbReference type="ARBA" id="ARBA00008604"/>
    </source>
</evidence>
<keyword evidence="11" id="KW-1185">Reference proteome</keyword>
<dbReference type="GO" id="GO:0006509">
    <property type="term" value="P:membrane protein ectodomain proteolysis"/>
    <property type="evidence" value="ECO:0007669"/>
    <property type="project" value="TreeGrafter"/>
</dbReference>
<feature type="transmembrane region" description="Helical" evidence="8">
    <location>
        <begin position="247"/>
        <end position="265"/>
    </location>
</feature>
<dbReference type="GO" id="GO:0016485">
    <property type="term" value="P:protein processing"/>
    <property type="evidence" value="ECO:0007669"/>
    <property type="project" value="InterPro"/>
</dbReference>
<dbReference type="AlphaFoldDB" id="A0A9Q1HGG0"/>
<feature type="transmembrane region" description="Helical" evidence="8">
    <location>
        <begin position="198"/>
        <end position="218"/>
    </location>
</feature>
<dbReference type="GO" id="GO:0034205">
    <property type="term" value="P:amyloid-beta formation"/>
    <property type="evidence" value="ECO:0007669"/>
    <property type="project" value="TreeGrafter"/>
</dbReference>
<feature type="transmembrane region" description="Helical" evidence="8">
    <location>
        <begin position="135"/>
        <end position="157"/>
    </location>
</feature>
<keyword evidence="8" id="KW-0645">Protease</keyword>
<gene>
    <name evidence="10" type="ORF">HOLleu_07879</name>
</gene>
<keyword evidence="7 8" id="KW-0472">Membrane</keyword>
<dbReference type="GO" id="GO:0007219">
    <property type="term" value="P:Notch signaling pathway"/>
    <property type="evidence" value="ECO:0007669"/>
    <property type="project" value="UniProtKB-KW"/>
</dbReference>
<keyword evidence="5 8" id="KW-1133">Transmembrane helix</keyword>
<evidence type="ECO:0000256" key="8">
    <source>
        <dbReference type="RuleBase" id="RU361148"/>
    </source>
</evidence>
<dbReference type="SMART" id="SM00730">
    <property type="entry name" value="PSN"/>
    <property type="match status" value="1"/>
</dbReference>
<proteinExistence type="inferred from homology"/>
<keyword evidence="6 8" id="KW-0333">Golgi apparatus</keyword>
<dbReference type="GO" id="GO:0005789">
    <property type="term" value="C:endoplasmic reticulum membrane"/>
    <property type="evidence" value="ECO:0007669"/>
    <property type="project" value="UniProtKB-SubCell"/>
</dbReference>
<keyword evidence="4 8" id="KW-0914">Notch signaling pathway</keyword>
<dbReference type="PANTHER" id="PTHR10202">
    <property type="entry name" value="PRESENILIN"/>
    <property type="match status" value="1"/>
</dbReference>
<comment type="domain">
    <text evidence="8">The PAL motif is required for normal active site conformation.</text>
</comment>
<feature type="region of interest" description="Disordered" evidence="9">
    <location>
        <begin position="352"/>
        <end position="394"/>
    </location>
</feature>
<comment type="similarity">
    <text evidence="1 8">Belongs to the peptidase A22A family.</text>
</comment>
<sequence length="483" mass="54377">MVRQSGANEYEDDECAVLLVDSEQEVKYFRNGSKMFSQSSTNRESSENDQRAEARRSEASRNAARSNTQDQEEEDEMLKYGAKHVIMLFVPVSLCMLLVVATISKVSYYQSSSVYLIYTPFHEETDQAGTKLWQALANAAILIAIVLLMTIFLVVLYKYKCYKFIHGWLIVASLMLLFVFSFIYLQELLVAFNVPMDYFTVCFIMWNFGVVGMVAVHWKGSLRVQQAYLIIISAMAALIFIKYLPEWTLWMILGAIALYDLFAVLTPHGPLRILVETAQDRNETLFPSLIYSSTMVWLINMADMDPESRNRKGSQNSSQQPLENNEQTAADEEAELDNGGFDSNFVQRQNEFTDSRSQSVNSEDARAAVSALRQGNPSPAARQTPPVDDEDDEERGVKLGLGDFIFYSVLVGKASYYGDWTTTLACFVAILVGLCLTLILLAIFKKALPALPISIAFGLTFYFTTANIVFPFTDAYASQQVFI</sequence>
<feature type="transmembrane region" description="Helical" evidence="8">
    <location>
        <begin position="225"/>
        <end position="241"/>
    </location>
</feature>
<comment type="function">
    <text evidence="8">Probable subunit of the gamma-secretase complex, an endoprotease complex that catalyzes the intramembrane cleavage of integral membrane proteins such as Notch receptors.</text>
</comment>
<feature type="compositionally biased region" description="Basic and acidic residues" evidence="9">
    <location>
        <begin position="44"/>
        <end position="59"/>
    </location>
</feature>
<dbReference type="InterPro" id="IPR042524">
    <property type="entry name" value="Presenilin_C"/>
</dbReference>
<keyword evidence="8" id="KW-0378">Hydrolase</keyword>
<organism evidence="10 11">
    <name type="scientific">Holothuria leucospilota</name>
    <name type="common">Black long sea cucumber</name>
    <name type="synonym">Mertensiothuria leucospilota</name>
    <dbReference type="NCBI Taxonomy" id="206669"/>
    <lineage>
        <taxon>Eukaryota</taxon>
        <taxon>Metazoa</taxon>
        <taxon>Echinodermata</taxon>
        <taxon>Eleutherozoa</taxon>
        <taxon>Echinozoa</taxon>
        <taxon>Holothuroidea</taxon>
        <taxon>Aspidochirotacea</taxon>
        <taxon>Aspidochirotida</taxon>
        <taxon>Holothuriidae</taxon>
        <taxon>Holothuria</taxon>
    </lineage>
</organism>
<dbReference type="InterPro" id="IPR006639">
    <property type="entry name" value="Preselin/SPP"/>
</dbReference>
<dbReference type="GO" id="GO:0042500">
    <property type="term" value="F:aspartic endopeptidase activity, intramembrane cleaving"/>
    <property type="evidence" value="ECO:0007669"/>
    <property type="project" value="InterPro"/>
</dbReference>
<feature type="compositionally biased region" description="Polar residues" evidence="9">
    <location>
        <begin position="313"/>
        <end position="328"/>
    </location>
</feature>
<dbReference type="Proteomes" id="UP001152320">
    <property type="component" value="Chromosome 3"/>
</dbReference>
<comment type="subunit">
    <text evidence="8">Homodimer.</text>
</comment>
<evidence type="ECO:0000256" key="6">
    <source>
        <dbReference type="ARBA" id="ARBA00023034"/>
    </source>
</evidence>
<dbReference type="GO" id="GO:0000139">
    <property type="term" value="C:Golgi membrane"/>
    <property type="evidence" value="ECO:0007669"/>
    <property type="project" value="UniProtKB-SubCell"/>
</dbReference>
<dbReference type="GO" id="GO:0055074">
    <property type="term" value="P:calcium ion homeostasis"/>
    <property type="evidence" value="ECO:0007669"/>
    <property type="project" value="TreeGrafter"/>
</dbReference>
<evidence type="ECO:0000256" key="7">
    <source>
        <dbReference type="ARBA" id="ARBA00023136"/>
    </source>
</evidence>
<reference evidence="10" key="1">
    <citation type="submission" date="2021-10" db="EMBL/GenBank/DDBJ databases">
        <title>Tropical sea cucumber genome reveals ecological adaptation and Cuvierian tubules defense mechanism.</title>
        <authorList>
            <person name="Chen T."/>
        </authorList>
    </citation>
    <scope>NUCLEOTIDE SEQUENCE</scope>
    <source>
        <strain evidence="10">Nanhai2018</strain>
        <tissue evidence="10">Muscle</tissue>
    </source>
</reference>
<comment type="caution">
    <text evidence="10">The sequence shown here is derived from an EMBL/GenBank/DDBJ whole genome shotgun (WGS) entry which is preliminary data.</text>
</comment>
<evidence type="ECO:0000256" key="4">
    <source>
        <dbReference type="ARBA" id="ARBA00022976"/>
    </source>
</evidence>